<dbReference type="AlphaFoldDB" id="A0AAD9KXN6"/>
<organism evidence="6 7">
    <name type="scientific">Ridgeia piscesae</name>
    <name type="common">Tubeworm</name>
    <dbReference type="NCBI Taxonomy" id="27915"/>
    <lineage>
        <taxon>Eukaryota</taxon>
        <taxon>Metazoa</taxon>
        <taxon>Spiralia</taxon>
        <taxon>Lophotrochozoa</taxon>
        <taxon>Annelida</taxon>
        <taxon>Polychaeta</taxon>
        <taxon>Sedentaria</taxon>
        <taxon>Canalipalpata</taxon>
        <taxon>Sabellida</taxon>
        <taxon>Siboglinidae</taxon>
        <taxon>Ridgeia</taxon>
    </lineage>
</organism>
<dbReference type="PANTHER" id="PTHR10352">
    <property type="entry name" value="EUKARYOTIC TRANSLATION INITIATION FACTOR 3 SUBUNIT G"/>
    <property type="match status" value="1"/>
</dbReference>
<evidence type="ECO:0000256" key="3">
    <source>
        <dbReference type="ARBA" id="ARBA00022884"/>
    </source>
</evidence>
<dbReference type="InterPro" id="IPR012677">
    <property type="entry name" value="Nucleotide-bd_a/b_plait_sf"/>
</dbReference>
<dbReference type="PROSITE" id="PS50102">
    <property type="entry name" value="RRM"/>
    <property type="match status" value="3"/>
</dbReference>
<dbReference type="Proteomes" id="UP001209878">
    <property type="component" value="Unassembled WGS sequence"/>
</dbReference>
<feature type="domain" description="RRM" evidence="5">
    <location>
        <begin position="106"/>
        <end position="184"/>
    </location>
</feature>
<dbReference type="CDD" id="cd12650">
    <property type="entry name" value="RRM1_Hu"/>
    <property type="match status" value="1"/>
</dbReference>
<dbReference type="GO" id="GO:0003723">
    <property type="term" value="F:RNA binding"/>
    <property type="evidence" value="ECO:0007669"/>
    <property type="project" value="UniProtKB-UniRule"/>
</dbReference>
<comment type="similarity">
    <text evidence="1">Belongs to the RRM elav family.</text>
</comment>
<dbReference type="GO" id="GO:0005634">
    <property type="term" value="C:nucleus"/>
    <property type="evidence" value="ECO:0007669"/>
    <property type="project" value="UniProtKB-ARBA"/>
</dbReference>
<proteinExistence type="inferred from homology"/>
<gene>
    <name evidence="6" type="ORF">NP493_500g02069</name>
</gene>
<dbReference type="SUPFAM" id="SSF54928">
    <property type="entry name" value="RNA-binding domain, RBD"/>
    <property type="match status" value="2"/>
</dbReference>
<dbReference type="Gene3D" id="3.30.70.330">
    <property type="match status" value="3"/>
</dbReference>
<feature type="domain" description="RRM" evidence="5">
    <location>
        <begin position="192"/>
        <end position="276"/>
    </location>
</feature>
<comment type="caution">
    <text evidence="6">The sequence shown here is derived from an EMBL/GenBank/DDBJ whole genome shotgun (WGS) entry which is preliminary data.</text>
</comment>
<evidence type="ECO:0000313" key="6">
    <source>
        <dbReference type="EMBL" id="KAK2179281.1"/>
    </source>
</evidence>
<evidence type="ECO:0000259" key="5">
    <source>
        <dbReference type="PROSITE" id="PS50102"/>
    </source>
</evidence>
<evidence type="ECO:0000256" key="2">
    <source>
        <dbReference type="ARBA" id="ARBA00022737"/>
    </source>
</evidence>
<dbReference type="InterPro" id="IPR006548">
    <property type="entry name" value="ELAD_HU_SF"/>
</dbReference>
<sequence>MYGRELHSGTRGANSALTGVGYGCGTLNGDDSDVATMFSSHTGVSNPVNSAEMTVEDHELLMQMCPENQITTVNAETNTMMDTAAVQQNGGSNHNMGKGQEADSKTNLIINYLPQTMTQDDIRSLFTSIGELESCKLIRDKTTGQSLGFGFVNYKRTEDAEKAINSLNGLRLQNKTIKVSVARPSSESIKGANLYISGLPKNITQQDIENMFAPCGNIITSRILSDSQTGTETRISKGVGFIRFDQRHEAERAIKQLNGTIPEGATEPITVKFANSPSSNKNFLPIQAMAQYLTPTRRFLGPIHHHPAGRFSRFSPLDGGIMTAAAAANNLIAGNTLNGGWCIFVYNLAPETEENVLWQLFGPFGAVQNVRVIRDFATQKCKGFGFVTMTNYEEALMAIQGLNGYALGNRVLQVSFKKHKNT</sequence>
<keyword evidence="7" id="KW-1185">Reference proteome</keyword>
<feature type="domain" description="RRM" evidence="5">
    <location>
        <begin position="341"/>
        <end position="419"/>
    </location>
</feature>
<dbReference type="PROSITE" id="PS51257">
    <property type="entry name" value="PROKAR_LIPOPROTEIN"/>
    <property type="match status" value="1"/>
</dbReference>
<evidence type="ECO:0000256" key="1">
    <source>
        <dbReference type="ARBA" id="ARBA00006266"/>
    </source>
</evidence>
<dbReference type="NCBIfam" id="TIGR01661">
    <property type="entry name" value="ELAV_HUD_SF"/>
    <property type="match status" value="1"/>
</dbReference>
<dbReference type="CDD" id="cd12652">
    <property type="entry name" value="RRM2_Hu"/>
    <property type="match status" value="1"/>
</dbReference>
<dbReference type="FunFam" id="3.30.70.330:FF:000006">
    <property type="entry name" value="ELAV-like 3"/>
    <property type="match status" value="1"/>
</dbReference>
<accession>A0AAD9KXN6</accession>
<dbReference type="Pfam" id="PF00076">
    <property type="entry name" value="RRM_1"/>
    <property type="match status" value="3"/>
</dbReference>
<evidence type="ECO:0000256" key="4">
    <source>
        <dbReference type="PROSITE-ProRule" id="PRU00176"/>
    </source>
</evidence>
<dbReference type="InterPro" id="IPR035979">
    <property type="entry name" value="RBD_domain_sf"/>
</dbReference>
<dbReference type="InterPro" id="IPR000504">
    <property type="entry name" value="RRM_dom"/>
</dbReference>
<dbReference type="InterPro" id="IPR034775">
    <property type="entry name" value="Elav_RRM1"/>
</dbReference>
<dbReference type="PRINTS" id="PR00961">
    <property type="entry name" value="HUDSXLRNA"/>
</dbReference>
<dbReference type="CDD" id="cd12377">
    <property type="entry name" value="RRM3_Hu"/>
    <property type="match status" value="1"/>
</dbReference>
<dbReference type="FunFam" id="3.30.70.330:FF:000480">
    <property type="entry name" value="Fne, isoform A"/>
    <property type="match status" value="1"/>
</dbReference>
<evidence type="ECO:0000313" key="7">
    <source>
        <dbReference type="Proteomes" id="UP001209878"/>
    </source>
</evidence>
<dbReference type="GO" id="GO:0050686">
    <property type="term" value="P:negative regulation of mRNA processing"/>
    <property type="evidence" value="ECO:0007669"/>
    <property type="project" value="UniProtKB-ARBA"/>
</dbReference>
<keyword evidence="3 4" id="KW-0694">RNA-binding</keyword>
<dbReference type="InterPro" id="IPR002343">
    <property type="entry name" value="Hud_Sxl_RNA"/>
</dbReference>
<reference evidence="6" key="1">
    <citation type="journal article" date="2023" name="Mol. Biol. Evol.">
        <title>Third-Generation Sequencing Reveals the Adaptive Role of the Epigenome in Three Deep-Sea Polychaetes.</title>
        <authorList>
            <person name="Perez M."/>
            <person name="Aroh O."/>
            <person name="Sun Y."/>
            <person name="Lan Y."/>
            <person name="Juniper S.K."/>
            <person name="Young C.R."/>
            <person name="Angers B."/>
            <person name="Qian P.Y."/>
        </authorList>
    </citation>
    <scope>NUCLEOTIDE SEQUENCE</scope>
    <source>
        <strain evidence="6">R07B-5</strain>
    </source>
</reference>
<dbReference type="EMBL" id="JAODUO010000501">
    <property type="protein sequence ID" value="KAK2179281.1"/>
    <property type="molecule type" value="Genomic_DNA"/>
</dbReference>
<name>A0AAD9KXN6_RIDPI</name>
<dbReference type="GO" id="GO:1990904">
    <property type="term" value="C:ribonucleoprotein complex"/>
    <property type="evidence" value="ECO:0007669"/>
    <property type="project" value="InterPro"/>
</dbReference>
<keyword evidence="2" id="KW-0677">Repeat</keyword>
<protein>
    <recommendedName>
        <fullName evidence="5">RRM domain-containing protein</fullName>
    </recommendedName>
</protein>
<dbReference type="SMART" id="SM00360">
    <property type="entry name" value="RRM"/>
    <property type="match status" value="3"/>
</dbReference>
<dbReference type="FunFam" id="3.30.70.330:FF:000205">
    <property type="entry name" value="Sex lethal, isoform B"/>
    <property type="match status" value="1"/>
</dbReference>